<dbReference type="SUPFAM" id="SSF53187">
    <property type="entry name" value="Zn-dependent exopeptidases"/>
    <property type="match status" value="1"/>
</dbReference>
<dbReference type="PIRSF" id="PIRSF029730">
    <property type="entry name" value="UCP029730"/>
    <property type="match status" value="1"/>
</dbReference>
<comment type="caution">
    <text evidence="1">The sequence shown here is derived from an EMBL/GenBank/DDBJ whole genome shotgun (WGS) entry which is preliminary data.</text>
</comment>
<reference evidence="1 2" key="1">
    <citation type="submission" date="2020-02" db="EMBL/GenBank/DDBJ databases">
        <authorList>
            <person name="Chen W.-M."/>
        </authorList>
    </citation>
    <scope>NUCLEOTIDE SEQUENCE [LARGE SCALE GENOMIC DNA]</scope>
    <source>
        <strain evidence="1 2">KMS-5</strain>
    </source>
</reference>
<dbReference type="Gene3D" id="3.40.630.40">
    <property type="entry name" value="Zn-dependent exopeptidases"/>
    <property type="match status" value="1"/>
</dbReference>
<dbReference type="InterPro" id="IPR011227">
    <property type="entry name" value="UCP029730"/>
</dbReference>
<dbReference type="GO" id="GO:0016787">
    <property type="term" value="F:hydrolase activity"/>
    <property type="evidence" value="ECO:0007669"/>
    <property type="project" value="UniProtKB-KW"/>
</dbReference>
<organism evidence="1 2">
    <name type="scientific">Tabrizicola oligotrophica</name>
    <dbReference type="NCBI Taxonomy" id="2710650"/>
    <lineage>
        <taxon>Bacteria</taxon>
        <taxon>Pseudomonadati</taxon>
        <taxon>Pseudomonadota</taxon>
        <taxon>Alphaproteobacteria</taxon>
        <taxon>Rhodobacterales</taxon>
        <taxon>Paracoccaceae</taxon>
        <taxon>Tabrizicola</taxon>
    </lineage>
</organism>
<dbReference type="Pfam" id="PF05013">
    <property type="entry name" value="FGase"/>
    <property type="match status" value="1"/>
</dbReference>
<evidence type="ECO:0000313" key="2">
    <source>
        <dbReference type="Proteomes" id="UP000477782"/>
    </source>
</evidence>
<keyword evidence="2" id="KW-1185">Reference proteome</keyword>
<dbReference type="EMBL" id="JAAIVJ010000004">
    <property type="protein sequence ID" value="NEY90438.1"/>
    <property type="molecule type" value="Genomic_DNA"/>
</dbReference>
<proteinExistence type="predicted"/>
<name>A0A6M0QSM5_9RHOB</name>
<accession>A0A6M0QSM5</accession>
<dbReference type="InterPro" id="IPR007709">
    <property type="entry name" value="N-FG_amidohydro"/>
</dbReference>
<evidence type="ECO:0000313" key="1">
    <source>
        <dbReference type="EMBL" id="NEY90438.1"/>
    </source>
</evidence>
<keyword evidence="1" id="KW-0378">Hydrolase</keyword>
<sequence length="259" mass="27292">MRAQDDTDAPGGMAPVIENAGGQSPVLLVCEHASNAMPAPWGNLGLTAEQTRAHIAWDPGALGLARGLARRLDATLIHAPVSRLIYDCNRAPDMAGAMPARSEVHDIPGNAAITPAERLARTKAVYLPWANGLHNLIAARIAGGLRPVVVTIHSFTPVYHGQPRAVEFGIIHDADPALARAILAAARGQTGLDAQLNEPYSAADDVTHTLRLHATPYGLQNAMLEIRNDLIATPQAETAMADCLALVLSAALTEMRTAA</sequence>
<protein>
    <submittedName>
        <fullName evidence="1">N-formylglutamate amidohydrolase</fullName>
    </submittedName>
</protein>
<dbReference type="AlphaFoldDB" id="A0A6M0QSM5"/>
<gene>
    <name evidence="1" type="ORF">G4Z14_09025</name>
</gene>
<dbReference type="Proteomes" id="UP000477782">
    <property type="component" value="Unassembled WGS sequence"/>
</dbReference>